<dbReference type="PANTHER" id="PTHR13612:SF0">
    <property type="entry name" value="ENHANCER OF MRNA-DECAPPING PROTEIN 3"/>
    <property type="match status" value="1"/>
</dbReference>
<dbReference type="Gene3D" id="3.40.50.10260">
    <property type="entry name" value="YjeF N-terminal domain"/>
    <property type="match status" value="1"/>
</dbReference>
<dbReference type="InterPro" id="IPR004443">
    <property type="entry name" value="YjeF_N_dom"/>
</dbReference>
<keyword evidence="4" id="KW-0963">Cytoplasm</keyword>
<dbReference type="GO" id="GO:0003729">
    <property type="term" value="F:mRNA binding"/>
    <property type="evidence" value="ECO:0007669"/>
    <property type="project" value="TreeGrafter"/>
</dbReference>
<evidence type="ECO:0000313" key="8">
    <source>
        <dbReference type="EMBL" id="KAJ3056692.1"/>
    </source>
</evidence>
<dbReference type="SMART" id="SM01199">
    <property type="entry name" value="FDF"/>
    <property type="match status" value="1"/>
</dbReference>
<evidence type="ECO:0000256" key="5">
    <source>
        <dbReference type="SAM" id="MobiDB-lite"/>
    </source>
</evidence>
<dbReference type="PROSITE" id="PS51512">
    <property type="entry name" value="DFDF"/>
    <property type="match status" value="1"/>
</dbReference>
<evidence type="ECO:0000256" key="2">
    <source>
        <dbReference type="ARBA" id="ARBA00006610"/>
    </source>
</evidence>
<organism evidence="8 9">
    <name type="scientific">Rhizophlyctis rosea</name>
    <dbReference type="NCBI Taxonomy" id="64517"/>
    <lineage>
        <taxon>Eukaryota</taxon>
        <taxon>Fungi</taxon>
        <taxon>Fungi incertae sedis</taxon>
        <taxon>Chytridiomycota</taxon>
        <taxon>Chytridiomycota incertae sedis</taxon>
        <taxon>Chytridiomycetes</taxon>
        <taxon>Rhizophlyctidales</taxon>
        <taxon>Rhizophlyctidaceae</taxon>
        <taxon>Rhizophlyctis</taxon>
    </lineage>
</organism>
<feature type="region of interest" description="Disordered" evidence="5">
    <location>
        <begin position="1"/>
        <end position="82"/>
    </location>
</feature>
<name>A0AAD5X4V5_9FUNG</name>
<dbReference type="EMBL" id="JADGJD010000024">
    <property type="protein sequence ID" value="KAJ3056692.1"/>
    <property type="molecule type" value="Genomic_DNA"/>
</dbReference>
<comment type="subcellular location">
    <subcellularLocation>
        <location evidence="1">Cytoplasm</location>
        <location evidence="1">P-body</location>
    </subcellularLocation>
</comment>
<dbReference type="InterPro" id="IPR036652">
    <property type="entry name" value="YjeF_N_dom_sf"/>
</dbReference>
<dbReference type="Pfam" id="PF03853">
    <property type="entry name" value="YjeF_N"/>
    <property type="match status" value="1"/>
</dbReference>
<comment type="caution">
    <text evidence="8">The sequence shown here is derived from an EMBL/GenBank/DDBJ whole genome shotgun (WGS) entry which is preliminary data.</text>
</comment>
<keyword evidence="9" id="KW-1185">Reference proteome</keyword>
<protein>
    <recommendedName>
        <fullName evidence="3">Enhancer of mRNA-decapping protein 3</fullName>
    </recommendedName>
</protein>
<proteinExistence type="inferred from homology"/>
<dbReference type="AlphaFoldDB" id="A0AAD5X4V5"/>
<evidence type="ECO:0000259" key="6">
    <source>
        <dbReference type="PROSITE" id="PS51385"/>
    </source>
</evidence>
<feature type="domain" description="YjeF N-terminal" evidence="6">
    <location>
        <begin position="204"/>
        <end position="425"/>
    </location>
</feature>
<dbReference type="GO" id="GO:0031087">
    <property type="term" value="P:deadenylation-independent decapping of nuclear-transcribed mRNA"/>
    <property type="evidence" value="ECO:0007669"/>
    <property type="project" value="TreeGrafter"/>
</dbReference>
<evidence type="ECO:0000256" key="1">
    <source>
        <dbReference type="ARBA" id="ARBA00004201"/>
    </source>
</evidence>
<dbReference type="SUPFAM" id="SSF64153">
    <property type="entry name" value="YjeF N-terminal domain-like"/>
    <property type="match status" value="1"/>
</dbReference>
<sequence>MVTSHIEQEEEEIEYADFKPPSAGARSGQPSRSGERRVKGRSSRPTTSGDVSSGTQSPRTRGPNSPRNSPHTSGSKHRRGRRDIEAFGGDVEVMSDDFDFQAGLANFDKRQIFSEIREGDQTDPDTLLVALNKRRPYLHPLHSQKLGVHENVLDIAPSGDETGNDERESDFEYDAFVGKGADGKRVLFKTISGVPVPAVTPAEMLELDRTASTETGPSEEQMMENGGRGAAMLVLQALGGGRRIKPGNHNEGPVVVVLAGNNQTGAYGLCAARHLSNHECNVIVCVVGGEAELVNTLAIQQKIYLPTGGKLSKGIVDLPQSSQPVDLIIDALLGCHQTILDLSEADRKLVGDLMRWANDNKAPVLSLDLPSGIDGTTGQPVSPSHHINAKWTLALGLPKTAHYRAREPCGELFLADIGIPRAVFQKGLKNGRAKYVPPFGDKFLVGLELVGDNGTSVEVEGSR</sequence>
<accession>A0AAD5X4V5</accession>
<dbReference type="InterPro" id="IPR019050">
    <property type="entry name" value="FDF_dom"/>
</dbReference>
<dbReference type="PANTHER" id="PTHR13612">
    <property type="entry name" value="ENHANCER OF MRNA-DECAPPING PROTEIN 3"/>
    <property type="match status" value="1"/>
</dbReference>
<dbReference type="GO" id="GO:0000932">
    <property type="term" value="C:P-body"/>
    <property type="evidence" value="ECO:0007669"/>
    <property type="project" value="UniProtKB-SubCell"/>
</dbReference>
<dbReference type="Proteomes" id="UP001212841">
    <property type="component" value="Unassembled WGS sequence"/>
</dbReference>
<feature type="domain" description="DFDF" evidence="7">
    <location>
        <begin position="86"/>
        <end position="122"/>
    </location>
</feature>
<evidence type="ECO:0000259" key="7">
    <source>
        <dbReference type="PROSITE" id="PS51512"/>
    </source>
</evidence>
<evidence type="ECO:0000313" key="9">
    <source>
        <dbReference type="Proteomes" id="UP001212841"/>
    </source>
</evidence>
<comment type="similarity">
    <text evidence="2">Belongs to the EDC3 family.</text>
</comment>
<dbReference type="PROSITE" id="PS51385">
    <property type="entry name" value="YJEF_N"/>
    <property type="match status" value="1"/>
</dbReference>
<dbReference type="Pfam" id="PF09532">
    <property type="entry name" value="FDF"/>
    <property type="match status" value="1"/>
</dbReference>
<evidence type="ECO:0000256" key="3">
    <source>
        <dbReference type="ARBA" id="ARBA00015797"/>
    </source>
</evidence>
<dbReference type="InterPro" id="IPR025762">
    <property type="entry name" value="DFDF"/>
</dbReference>
<reference evidence="8" key="1">
    <citation type="submission" date="2020-05" db="EMBL/GenBank/DDBJ databases">
        <title>Phylogenomic resolution of chytrid fungi.</title>
        <authorList>
            <person name="Stajich J.E."/>
            <person name="Amses K."/>
            <person name="Simmons R."/>
            <person name="Seto K."/>
            <person name="Myers J."/>
            <person name="Bonds A."/>
            <person name="Quandt C.A."/>
            <person name="Barry K."/>
            <person name="Liu P."/>
            <person name="Grigoriev I."/>
            <person name="Longcore J.E."/>
            <person name="James T.Y."/>
        </authorList>
    </citation>
    <scope>NUCLEOTIDE SEQUENCE</scope>
    <source>
        <strain evidence="8">JEL0318</strain>
    </source>
</reference>
<evidence type="ECO:0000256" key="4">
    <source>
        <dbReference type="ARBA" id="ARBA00022490"/>
    </source>
</evidence>
<feature type="compositionally biased region" description="Polar residues" evidence="5">
    <location>
        <begin position="43"/>
        <end position="73"/>
    </location>
</feature>
<dbReference type="GO" id="GO:0033962">
    <property type="term" value="P:P-body assembly"/>
    <property type="evidence" value="ECO:0007669"/>
    <property type="project" value="TreeGrafter"/>
</dbReference>
<gene>
    <name evidence="8" type="primary">EDC3</name>
    <name evidence="8" type="ORF">HK097_005093</name>
</gene>